<keyword evidence="2" id="KW-1133">Transmembrane helix</keyword>
<organism evidence="4 5">
    <name type="scientific">Cytobacillus citreus</name>
    <dbReference type="NCBI Taxonomy" id="2833586"/>
    <lineage>
        <taxon>Bacteria</taxon>
        <taxon>Bacillati</taxon>
        <taxon>Bacillota</taxon>
        <taxon>Bacilli</taxon>
        <taxon>Bacillales</taxon>
        <taxon>Bacillaceae</taxon>
        <taxon>Cytobacillus</taxon>
    </lineage>
</organism>
<dbReference type="Pfam" id="PF13205">
    <property type="entry name" value="Big_5"/>
    <property type="match status" value="1"/>
</dbReference>
<dbReference type="InterPro" id="IPR032812">
    <property type="entry name" value="SbsA_Ig"/>
</dbReference>
<evidence type="ECO:0000256" key="2">
    <source>
        <dbReference type="SAM" id="Phobius"/>
    </source>
</evidence>
<dbReference type="RefSeq" id="WP_213101051.1">
    <property type="nucleotide sequence ID" value="NZ_JAGYPM010000001.1"/>
</dbReference>
<keyword evidence="2" id="KW-0812">Transmembrane</keyword>
<dbReference type="Pfam" id="PF09826">
    <property type="entry name" value="Beta_propel"/>
    <property type="match status" value="1"/>
</dbReference>
<keyword evidence="1" id="KW-0732">Signal</keyword>
<dbReference type="Proteomes" id="UP000681027">
    <property type="component" value="Unassembled WGS sequence"/>
</dbReference>
<keyword evidence="2" id="KW-0472">Membrane</keyword>
<evidence type="ECO:0000313" key="4">
    <source>
        <dbReference type="EMBL" id="MBS4189638.1"/>
    </source>
</evidence>
<keyword evidence="5" id="KW-1185">Reference proteome</keyword>
<evidence type="ECO:0000256" key="1">
    <source>
        <dbReference type="ARBA" id="ARBA00022729"/>
    </source>
</evidence>
<dbReference type="InterPro" id="IPR019198">
    <property type="entry name" value="Beta_propeller_containing"/>
</dbReference>
<gene>
    <name evidence="4" type="ORF">KHA94_05355</name>
</gene>
<proteinExistence type="predicted"/>
<dbReference type="EMBL" id="JAGYPM010000001">
    <property type="protein sequence ID" value="MBS4189638.1"/>
    <property type="molecule type" value="Genomic_DNA"/>
</dbReference>
<dbReference type="Gene3D" id="2.60.40.1220">
    <property type="match status" value="1"/>
</dbReference>
<feature type="domain" description="SbsA Ig-like" evidence="3">
    <location>
        <begin position="42"/>
        <end position="130"/>
    </location>
</feature>
<evidence type="ECO:0000259" key="3">
    <source>
        <dbReference type="Pfam" id="PF13205"/>
    </source>
</evidence>
<reference evidence="4 5" key="1">
    <citation type="submission" date="2021-05" db="EMBL/GenBank/DDBJ databases">
        <title>Novel Bacillus species.</title>
        <authorList>
            <person name="Liu G."/>
        </authorList>
    </citation>
    <scope>NUCLEOTIDE SEQUENCE [LARGE SCALE GENOMIC DNA]</scope>
    <source>
        <strain evidence="4 5">FJAT-49705</strain>
    </source>
</reference>
<accession>A0ABS5NQE2</accession>
<dbReference type="SUPFAM" id="SSF75011">
    <property type="entry name" value="3-carboxy-cis,cis-mucoante lactonizing enzyme"/>
    <property type="match status" value="1"/>
</dbReference>
<protein>
    <submittedName>
        <fullName evidence="4">Beta-propeller domain-containing protein</fullName>
    </submittedName>
</protein>
<evidence type="ECO:0000313" key="5">
    <source>
        <dbReference type="Proteomes" id="UP000681027"/>
    </source>
</evidence>
<name>A0ABS5NQE2_9BACI</name>
<sequence length="722" mass="82642">MKNKWFVIIGVVSFFIIFLSFFFTTQLKVVSGMDEGDDKMIVLQNKVWKIHFSEKLKPASVNEKTVYVSNEKGEKQKVSLSLSNNQKTIMVEPPADGYSLLSQYYTLYVTKDIKSDLGRNMLKINKQTFTVKEKLPTADSKSKLNAHLLKRLKEEQRGIKSTVSIMDTAKEESSKSNDAGADFSETNVQVQGIDEGDVVKTDGSHIYQVVDGKVQIVKAVPSNQMSLESQIAFEQSFSPYQIFLHKDQLVIMGNSYGQMNMPMHNESSKIRIAPIHETTKVYIYNVKNKKSPKKVREIEIEGHLMSSRLMDGKVYLIANKYADIWLLKDNPEMDMRPKYFDSAKHTAIQPIDYNKIQYFPDSNESNFTNIAVIDLNNPKADISLSTYLGSGDNIYMSKDNLYLAVTNYYPYSTQNDPSFQLDTSVYKFTVKGMKVDFHSYSEVPGTVLNQFSMDEYKGYFRIATTKGQIWDDQRPSANNLYILDQNLKQVGELEDLARGERIYSARFMNDRIYIVTFKQTDPLFVIDGSNPQEPKVIGELKIPGFSNYLHPYDENHIIGFGHDTKVLSGKGERNQPIILTNGVKISLFDVSDMANPKEKFTEIIGGRGTYSPLNHDHKALLYDKKKNLFAFPITVYQNLENSQYDSSYEFQGVYVYNIDLNKGFTLKTKLSHQNPTAPYEEWENNIDRLLFIGNSLYTLSPQKISSYEIGSYKLQRELNLKK</sequence>
<comment type="caution">
    <text evidence="4">The sequence shown here is derived from an EMBL/GenBank/DDBJ whole genome shotgun (WGS) entry which is preliminary data.</text>
</comment>
<feature type="transmembrane region" description="Helical" evidence="2">
    <location>
        <begin position="5"/>
        <end position="23"/>
    </location>
</feature>
<dbReference type="InterPro" id="IPR014755">
    <property type="entry name" value="Cu-Rt/internalin_Ig-like"/>
</dbReference>